<keyword evidence="6 10" id="KW-0862">Zinc</keyword>
<accession>A0A5J4W7Y5</accession>
<dbReference type="SUPFAM" id="SSF57938">
    <property type="entry name" value="DnaJ/Hsp40 cysteine-rich domain"/>
    <property type="match status" value="1"/>
</dbReference>
<evidence type="ECO:0000256" key="6">
    <source>
        <dbReference type="ARBA" id="ARBA00022833"/>
    </source>
</evidence>
<evidence type="ECO:0000256" key="14">
    <source>
        <dbReference type="SAM" id="Phobius"/>
    </source>
</evidence>
<keyword evidence="3 10" id="KW-0479">Metal-binding</keyword>
<evidence type="ECO:0000256" key="2">
    <source>
        <dbReference type="ARBA" id="ARBA00022692"/>
    </source>
</evidence>
<dbReference type="OrthoDB" id="550424at2759"/>
<evidence type="ECO:0000256" key="13">
    <source>
        <dbReference type="SAM" id="MobiDB-lite"/>
    </source>
</evidence>
<comment type="caution">
    <text evidence="18">The sequence shown here is derived from an EMBL/GenBank/DDBJ whole genome shotgun (WGS) entry which is preliminary data.</text>
</comment>
<dbReference type="InterPro" id="IPR038765">
    <property type="entry name" value="Papain-like_cys_pep_sf"/>
</dbReference>
<dbReference type="Pfam" id="PF05241">
    <property type="entry name" value="EBP"/>
    <property type="match status" value="1"/>
</dbReference>
<evidence type="ECO:0000256" key="4">
    <source>
        <dbReference type="ARBA" id="ARBA00022737"/>
    </source>
</evidence>
<gene>
    <name evidence="18" type="ORF">EZS28_013487</name>
</gene>
<feature type="transmembrane region" description="Helical" evidence="14">
    <location>
        <begin position="256"/>
        <end position="276"/>
    </location>
</feature>
<keyword evidence="12" id="KW-0175">Coiled coil</keyword>
<dbReference type="InterPro" id="IPR008971">
    <property type="entry name" value="HSP40/DnaJ_pept-bd"/>
</dbReference>
<keyword evidence="8 11" id="KW-0472">Membrane</keyword>
<keyword evidence="9" id="KW-0143">Chaperone</keyword>
<feature type="coiled-coil region" evidence="12">
    <location>
        <begin position="1143"/>
        <end position="1170"/>
    </location>
</feature>
<dbReference type="GO" id="GO:0009408">
    <property type="term" value="P:response to heat"/>
    <property type="evidence" value="ECO:0007669"/>
    <property type="project" value="InterPro"/>
</dbReference>
<feature type="transmembrane region" description="Helical" evidence="14">
    <location>
        <begin position="131"/>
        <end position="153"/>
    </location>
</feature>
<feature type="transmembrane region" description="Helical" evidence="14">
    <location>
        <begin position="104"/>
        <end position="125"/>
    </location>
</feature>
<dbReference type="SUPFAM" id="SSF46565">
    <property type="entry name" value="Chaperone J-domain"/>
    <property type="match status" value="1"/>
</dbReference>
<dbReference type="GO" id="GO:0005524">
    <property type="term" value="F:ATP binding"/>
    <property type="evidence" value="ECO:0007669"/>
    <property type="project" value="InterPro"/>
</dbReference>
<dbReference type="PANTHER" id="PTHR43888">
    <property type="entry name" value="DNAJ-LIKE-2, ISOFORM A-RELATED"/>
    <property type="match status" value="1"/>
</dbReference>
<dbReference type="GO" id="GO:0030544">
    <property type="term" value="F:Hsp70 protein binding"/>
    <property type="evidence" value="ECO:0007669"/>
    <property type="project" value="InterPro"/>
</dbReference>
<feature type="region of interest" description="Disordered" evidence="13">
    <location>
        <begin position="1055"/>
        <end position="1083"/>
    </location>
</feature>
<evidence type="ECO:0000256" key="11">
    <source>
        <dbReference type="PROSITE-ProRule" id="PRU01087"/>
    </source>
</evidence>
<feature type="domain" description="J" evidence="15">
    <location>
        <begin position="281"/>
        <end position="348"/>
    </location>
</feature>
<dbReference type="Proteomes" id="UP000324800">
    <property type="component" value="Unassembled WGS sequence"/>
</dbReference>
<feature type="transmembrane region" description="Helical" evidence="14">
    <location>
        <begin position="70"/>
        <end position="92"/>
    </location>
</feature>
<evidence type="ECO:0000259" key="15">
    <source>
        <dbReference type="PROSITE" id="PS50076"/>
    </source>
</evidence>
<feature type="domain" description="CR-type" evidence="16">
    <location>
        <begin position="400"/>
        <end position="481"/>
    </location>
</feature>
<dbReference type="InterPro" id="IPR036410">
    <property type="entry name" value="HSP_DnaJ_Cys-rich_dom_sf"/>
</dbReference>
<feature type="coiled-coil region" evidence="12">
    <location>
        <begin position="895"/>
        <end position="928"/>
    </location>
</feature>
<evidence type="ECO:0000256" key="1">
    <source>
        <dbReference type="ARBA" id="ARBA00004141"/>
    </source>
</evidence>
<dbReference type="FunFam" id="2.60.260.20:FF:000013">
    <property type="entry name" value="DnaJ subfamily B member 11"/>
    <property type="match status" value="1"/>
</dbReference>
<dbReference type="Gene3D" id="2.60.260.20">
    <property type="entry name" value="Urease metallochaperone UreE, N-terminal domain"/>
    <property type="match status" value="2"/>
</dbReference>
<dbReference type="InterPro" id="IPR002939">
    <property type="entry name" value="DnaJ_C"/>
</dbReference>
<dbReference type="GO" id="GO:0016020">
    <property type="term" value="C:membrane"/>
    <property type="evidence" value="ECO:0007669"/>
    <property type="project" value="UniProtKB-SubCell"/>
</dbReference>
<dbReference type="PRINTS" id="PR00625">
    <property type="entry name" value="JDOMAIN"/>
</dbReference>
<dbReference type="GO" id="GO:0006457">
    <property type="term" value="P:protein folding"/>
    <property type="evidence" value="ECO:0007669"/>
    <property type="project" value="InterPro"/>
</dbReference>
<dbReference type="SMART" id="SM00271">
    <property type="entry name" value="DnaJ"/>
    <property type="match status" value="1"/>
</dbReference>
<dbReference type="PROSITE" id="PS51751">
    <property type="entry name" value="EXPERA"/>
    <property type="match status" value="1"/>
</dbReference>
<dbReference type="Gene3D" id="1.10.287.110">
    <property type="entry name" value="DnaJ domain"/>
    <property type="match status" value="1"/>
</dbReference>
<dbReference type="SUPFAM" id="SSF49493">
    <property type="entry name" value="HSP40/DnaJ peptide-binding domain"/>
    <property type="match status" value="2"/>
</dbReference>
<feature type="region of interest" description="Disordered" evidence="13">
    <location>
        <begin position="1183"/>
        <end position="1210"/>
    </location>
</feature>
<dbReference type="InterPro" id="IPR012724">
    <property type="entry name" value="DnaJ"/>
</dbReference>
<dbReference type="PROSITE" id="PS00636">
    <property type="entry name" value="DNAJ_1"/>
    <property type="match status" value="1"/>
</dbReference>
<dbReference type="CDD" id="cd10747">
    <property type="entry name" value="DnaJ_C"/>
    <property type="match status" value="1"/>
</dbReference>
<feature type="transmembrane region" description="Helical" evidence="14">
    <location>
        <begin position="12"/>
        <end position="29"/>
    </location>
</feature>
<dbReference type="EMBL" id="SNRW01003032">
    <property type="protein sequence ID" value="KAA6390987.1"/>
    <property type="molecule type" value="Genomic_DNA"/>
</dbReference>
<dbReference type="CDD" id="cd06257">
    <property type="entry name" value="DnaJ"/>
    <property type="match status" value="1"/>
</dbReference>
<feature type="compositionally biased region" description="Acidic residues" evidence="13">
    <location>
        <begin position="1196"/>
        <end position="1210"/>
    </location>
</feature>
<protein>
    <submittedName>
        <fullName evidence="18">Putative heat shock protein DnaJ family protein</fullName>
    </submittedName>
</protein>
<sequence>MKSTLLKIIDAAFVGFFALNLLIIYSINIEQLIIKDPSNFIQPIWPPAPLIKVIHYYGYIYDYLLIARPLWYRITIWINILLFGPFYAFSIFTYIRRSKFINELCLIWGSAMLMIVACILSEEIYGDNSSIGNLTIILSTYGSYIVFPILMLIRVIGFGQKETQKTPKIQKIKIIKRLDKVVDNKDIENKDIGSQDIESQDTTSKDLKIPEVFETSPQNNKTKTLSIQSPTKLKATQPLSPKRYFLRSQTYTGQKVFNEISPCMFIFLLIFITVFFGEEINYYEVLGLQWGASKDEVRKAYKKLSLEYHPDKNKDLTLEEAEKKFASISDAYDFLQDPQRKREYDQRHLRPAQQQDLFSQLFSRFNNNNNQQGGNNKKQLKPGSDIIVPIEVELDEIFTGAAIDIGVVRRIICPKCSGTGAKRDGMTFCPKCQGRGQYMEQQQTPLGMMQFQKPCDSCGGSGRVVGKKCSKCKGDGNVAAEERQVVFIDQGVKEGEEFVYQGMADQGPDIETGKLILKVKEKPDPRFIRKVNDLYTTVTIGIKDALLGCEVFFKHLDGREIKIDRRGLCTGEETEVIVPGEGMPIKDNVRFGIRGDLHVKFHVIFPQELSAQQRNYAELLFAEDGKQTNNSSLKNDHKSKVMHGKVRTILQTPEVLIHASDTQISDRNKPQIQFRRRSTSLIKPQIIQQISSDNTEPETIPRDFLETHPTQPIKPETKKEQINKDKKNIVILRQPIIYTHAFTDSNFESKKILQNSLDQVNSQTSISRKRILFRPRTQVKFRNYMIPSGSEIPSSSNLSIAPTVASSFTPDSLAVPITHDQILWSAPSQSIPNVGNSCYLGAAVQAITYALPFSKVLLQYVIENGLKYEKEKDVSDIPIPDTFSRGLAVIQNKKRMEEEEKRMDKEDEIEQEKEKEEINEQLKNKQTIGLIDNNTQNLESDNQNGKDTNLVEYNKDAVIEQKKNFHHKKGHNKNRKQDLLFKALIDVMVDIRGGEQIVRKAIGVEVQWLMWMLCIVKHDDHWIYAAQQDATEALIALFQSVDDIISYNEKQKMNSDNNAINENTIKRRQKGPETERKERKALEQMDKDTIYAMELAQKMNGVDADSADNGNDDELVDGNMNLNQNQNLNLNQDLNQDLKLDLSQEKINEKENLTLKKKQIEKEKNDALQRKKDRHVGKQFGIDIQPDINLDGSNEQQEDDEEEDEQQEFSDEYKFTPSVPLHHIGVLNGSPLYKIAVSPQLMNVGAPIKKKHFIAQECIKLTEK</sequence>
<dbReference type="InterPro" id="IPR044713">
    <property type="entry name" value="DNJA1/2-like"/>
</dbReference>
<dbReference type="PROSITE" id="PS51188">
    <property type="entry name" value="ZF_CR"/>
    <property type="match status" value="1"/>
</dbReference>
<dbReference type="InterPro" id="IPR036869">
    <property type="entry name" value="J_dom_sf"/>
</dbReference>
<evidence type="ECO:0000256" key="10">
    <source>
        <dbReference type="PROSITE-ProRule" id="PRU00546"/>
    </source>
</evidence>
<evidence type="ECO:0000259" key="17">
    <source>
        <dbReference type="PROSITE" id="PS51751"/>
    </source>
</evidence>
<dbReference type="InterPro" id="IPR033118">
    <property type="entry name" value="EXPERA"/>
</dbReference>
<feature type="domain" description="EXPERA" evidence="17">
    <location>
        <begin position="9"/>
        <end position="152"/>
    </location>
</feature>
<evidence type="ECO:0000259" key="16">
    <source>
        <dbReference type="PROSITE" id="PS51188"/>
    </source>
</evidence>
<dbReference type="Pfam" id="PF00684">
    <property type="entry name" value="DnaJ_CXXCXGXG"/>
    <property type="match status" value="1"/>
</dbReference>
<comment type="subcellular location">
    <subcellularLocation>
        <location evidence="1">Membrane</location>
        <topology evidence="1">Multi-pass membrane protein</topology>
    </subcellularLocation>
</comment>
<evidence type="ECO:0000313" key="19">
    <source>
        <dbReference type="Proteomes" id="UP000324800"/>
    </source>
</evidence>
<dbReference type="CDD" id="cd10719">
    <property type="entry name" value="DnaJ_zf"/>
    <property type="match status" value="1"/>
</dbReference>
<name>A0A5J4W7Y5_9EUKA</name>
<feature type="region of interest" description="Disordered" evidence="13">
    <location>
        <begin position="1102"/>
        <end position="1126"/>
    </location>
</feature>
<evidence type="ECO:0000313" key="18">
    <source>
        <dbReference type="EMBL" id="KAA6390987.1"/>
    </source>
</evidence>
<dbReference type="Pfam" id="PF01556">
    <property type="entry name" value="DnaJ_C"/>
    <property type="match status" value="1"/>
</dbReference>
<dbReference type="HAMAP" id="MF_01152">
    <property type="entry name" value="DnaJ"/>
    <property type="match status" value="1"/>
</dbReference>
<dbReference type="GO" id="GO:0008270">
    <property type="term" value="F:zinc ion binding"/>
    <property type="evidence" value="ECO:0007669"/>
    <property type="project" value="UniProtKB-KW"/>
</dbReference>
<dbReference type="Pfam" id="PF00226">
    <property type="entry name" value="DnaJ"/>
    <property type="match status" value="1"/>
</dbReference>
<dbReference type="AlphaFoldDB" id="A0A5J4W7Y5"/>
<dbReference type="InterPro" id="IPR018253">
    <property type="entry name" value="DnaJ_domain_CS"/>
</dbReference>
<keyword evidence="5 10" id="KW-0863">Zinc-finger</keyword>
<dbReference type="SUPFAM" id="SSF54001">
    <property type="entry name" value="Cysteine proteinases"/>
    <property type="match status" value="1"/>
</dbReference>
<feature type="zinc finger region" description="CR-type" evidence="10">
    <location>
        <begin position="400"/>
        <end position="481"/>
    </location>
</feature>
<keyword evidence="18" id="KW-0346">Stress response</keyword>
<dbReference type="PROSITE" id="PS50076">
    <property type="entry name" value="DNAJ_2"/>
    <property type="match status" value="1"/>
</dbReference>
<dbReference type="InterPro" id="IPR001305">
    <property type="entry name" value="HSP_DnaJ_Cys-rich_dom"/>
</dbReference>
<keyword evidence="2 11" id="KW-0812">Transmembrane</keyword>
<keyword evidence="7 11" id="KW-1133">Transmembrane helix</keyword>
<dbReference type="GO" id="GO:0051082">
    <property type="term" value="F:unfolded protein binding"/>
    <property type="evidence" value="ECO:0007669"/>
    <property type="project" value="InterPro"/>
</dbReference>
<evidence type="ECO:0000256" key="12">
    <source>
        <dbReference type="SAM" id="Coils"/>
    </source>
</evidence>
<keyword evidence="4" id="KW-0677">Repeat</keyword>
<reference evidence="18 19" key="1">
    <citation type="submission" date="2019-03" db="EMBL/GenBank/DDBJ databases">
        <title>Single cell metagenomics reveals metabolic interactions within the superorganism composed of flagellate Streblomastix strix and complex community of Bacteroidetes bacteria on its surface.</title>
        <authorList>
            <person name="Treitli S.C."/>
            <person name="Kolisko M."/>
            <person name="Husnik F."/>
            <person name="Keeling P."/>
            <person name="Hampl V."/>
        </authorList>
    </citation>
    <scope>NUCLEOTIDE SEQUENCE [LARGE SCALE GENOMIC DNA]</scope>
    <source>
        <strain evidence="18">ST1C</strain>
    </source>
</reference>
<organism evidence="18 19">
    <name type="scientific">Streblomastix strix</name>
    <dbReference type="NCBI Taxonomy" id="222440"/>
    <lineage>
        <taxon>Eukaryota</taxon>
        <taxon>Metamonada</taxon>
        <taxon>Preaxostyla</taxon>
        <taxon>Oxymonadida</taxon>
        <taxon>Streblomastigidae</taxon>
        <taxon>Streblomastix</taxon>
    </lineage>
</organism>
<feature type="compositionally biased region" description="Basic and acidic residues" evidence="13">
    <location>
        <begin position="1070"/>
        <end position="1083"/>
    </location>
</feature>
<dbReference type="InterPro" id="IPR001623">
    <property type="entry name" value="DnaJ_domain"/>
</dbReference>
<proteinExistence type="inferred from homology"/>
<dbReference type="FunFam" id="2.10.230.10:FF:000002">
    <property type="entry name" value="Molecular chaperone DnaJ"/>
    <property type="match status" value="1"/>
</dbReference>
<evidence type="ECO:0000256" key="8">
    <source>
        <dbReference type="ARBA" id="ARBA00023136"/>
    </source>
</evidence>
<evidence type="ECO:0000256" key="3">
    <source>
        <dbReference type="ARBA" id="ARBA00022723"/>
    </source>
</evidence>
<evidence type="ECO:0000256" key="9">
    <source>
        <dbReference type="ARBA" id="ARBA00023186"/>
    </source>
</evidence>
<evidence type="ECO:0000256" key="7">
    <source>
        <dbReference type="ARBA" id="ARBA00022989"/>
    </source>
</evidence>
<evidence type="ECO:0000256" key="5">
    <source>
        <dbReference type="ARBA" id="ARBA00022771"/>
    </source>
</evidence>
<dbReference type="Gene3D" id="2.10.230.10">
    <property type="entry name" value="Heat shock protein DnaJ, cysteine-rich domain"/>
    <property type="match status" value="1"/>
</dbReference>